<dbReference type="InterPro" id="IPR013752">
    <property type="entry name" value="KPA_reductase"/>
</dbReference>
<dbReference type="Pfam" id="PF02558">
    <property type="entry name" value="ApbA"/>
    <property type="match status" value="1"/>
</dbReference>
<organism evidence="7 8">
    <name type="scientific">Rhizopus microsporus ATCC 52813</name>
    <dbReference type="NCBI Taxonomy" id="1340429"/>
    <lineage>
        <taxon>Eukaryota</taxon>
        <taxon>Fungi</taxon>
        <taxon>Fungi incertae sedis</taxon>
        <taxon>Mucoromycota</taxon>
        <taxon>Mucoromycotina</taxon>
        <taxon>Mucoromycetes</taxon>
        <taxon>Mucorales</taxon>
        <taxon>Mucorineae</taxon>
        <taxon>Rhizopodaceae</taxon>
        <taxon>Rhizopus</taxon>
    </lineage>
</organism>
<comment type="catalytic activity">
    <reaction evidence="4">
        <text>(R)-pantoate + NADP(+) = 2-dehydropantoate + NADPH + H(+)</text>
        <dbReference type="Rhea" id="RHEA:16233"/>
        <dbReference type="ChEBI" id="CHEBI:11561"/>
        <dbReference type="ChEBI" id="CHEBI:15378"/>
        <dbReference type="ChEBI" id="CHEBI:15980"/>
        <dbReference type="ChEBI" id="CHEBI:57783"/>
        <dbReference type="ChEBI" id="CHEBI:58349"/>
        <dbReference type="EC" id="1.1.1.169"/>
    </reaction>
</comment>
<name>A0A2G4T6N1_RHIZD</name>
<dbReference type="STRING" id="1340429.A0A2G4T6N1"/>
<dbReference type="AlphaFoldDB" id="A0A2G4T6N1"/>
<dbReference type="InterPro" id="IPR003710">
    <property type="entry name" value="ApbA"/>
</dbReference>
<dbReference type="SUPFAM" id="SSF51735">
    <property type="entry name" value="NAD(P)-binding Rossmann-fold domains"/>
    <property type="match status" value="1"/>
</dbReference>
<keyword evidence="3 4" id="KW-0560">Oxidoreductase</keyword>
<comment type="similarity">
    <text evidence="1 4">Belongs to the ketopantoate reductase family.</text>
</comment>
<dbReference type="Gene3D" id="1.10.1040.10">
    <property type="entry name" value="N-(1-d-carboxylethyl)-l-norvaline Dehydrogenase, domain 2"/>
    <property type="match status" value="1"/>
</dbReference>
<dbReference type="Proteomes" id="UP000242254">
    <property type="component" value="Unassembled WGS sequence"/>
</dbReference>
<protein>
    <recommendedName>
        <fullName evidence="4">2-dehydropantoate 2-reductase</fullName>
        <ecNumber evidence="4">1.1.1.169</ecNumber>
    </recommendedName>
    <alternativeName>
        <fullName evidence="4">Ketopantoate reductase</fullName>
    </alternativeName>
</protein>
<dbReference type="InterPro" id="IPR051402">
    <property type="entry name" value="KPR-Related"/>
</dbReference>
<evidence type="ECO:0000256" key="2">
    <source>
        <dbReference type="ARBA" id="ARBA00022857"/>
    </source>
</evidence>
<dbReference type="EMBL" id="KZ303843">
    <property type="protein sequence ID" value="PHZ16651.1"/>
    <property type="molecule type" value="Genomic_DNA"/>
</dbReference>
<dbReference type="NCBIfam" id="TIGR00745">
    <property type="entry name" value="apbA_panE"/>
    <property type="match status" value="1"/>
</dbReference>
<evidence type="ECO:0000259" key="5">
    <source>
        <dbReference type="Pfam" id="PF02558"/>
    </source>
</evidence>
<keyword evidence="8" id="KW-1185">Reference proteome</keyword>
<dbReference type="Gene3D" id="3.40.50.720">
    <property type="entry name" value="NAD(P)-binding Rossmann-like Domain"/>
    <property type="match status" value="1"/>
</dbReference>
<evidence type="ECO:0000256" key="3">
    <source>
        <dbReference type="ARBA" id="ARBA00023002"/>
    </source>
</evidence>
<dbReference type="Pfam" id="PF08546">
    <property type="entry name" value="ApbA_C"/>
    <property type="match status" value="1"/>
</dbReference>
<evidence type="ECO:0000259" key="6">
    <source>
        <dbReference type="Pfam" id="PF08546"/>
    </source>
</evidence>
<dbReference type="GO" id="GO:0008677">
    <property type="term" value="F:2-dehydropantoate 2-reductase activity"/>
    <property type="evidence" value="ECO:0007669"/>
    <property type="project" value="UniProtKB-EC"/>
</dbReference>
<dbReference type="GeneID" id="35439115"/>
<feature type="domain" description="Ketopantoate reductase N-terminal" evidence="5">
    <location>
        <begin position="68"/>
        <end position="220"/>
    </location>
</feature>
<dbReference type="RefSeq" id="XP_023470359.1">
    <property type="nucleotide sequence ID" value="XM_023608125.1"/>
</dbReference>
<proteinExistence type="inferred from homology"/>
<sequence>MFACRGFKQFNKSDISGFAYALENRITHSLHSPRYKGINTNPASRIFASFHFSQTVKRFYSMSAAPRILTVGTGAVGAIYSWRLGQSSEITAVCRSNYQAVKDNGFDIESFKFGKDVFRPHDVVRNVSECVTSKPFDYVLVTLKALPEVYNVADIIAPAIKDKNTAIVLIQNGLGVEEPIVERFPDNPLISVVAYIGTSQHEPGKIKMLGSENLIVGNYSKAKSNSDTQRANFIELLKKGGVDVRVVDDIEQYRWQKLFWNASFSPVCTITGMNTSEVLESKEAMSAVKSLMDEVISAANAEGYSFDKEQQMKEMISATKATAKNYKPSM</sequence>
<dbReference type="SUPFAM" id="SSF48179">
    <property type="entry name" value="6-phosphogluconate dehydrogenase C-terminal domain-like"/>
    <property type="match status" value="1"/>
</dbReference>
<comment type="function">
    <text evidence="4">Catalyzes the NADPH-dependent reduction of ketopantoate into pantoic acid.</text>
</comment>
<keyword evidence="2 4" id="KW-0521">NADP</keyword>
<gene>
    <name evidence="7" type="ORF">RHIMIDRAFT_234248</name>
</gene>
<accession>A0A2G4T6N1</accession>
<dbReference type="GO" id="GO:0015940">
    <property type="term" value="P:pantothenate biosynthetic process"/>
    <property type="evidence" value="ECO:0007669"/>
    <property type="project" value="InterPro"/>
</dbReference>
<dbReference type="PANTHER" id="PTHR21708">
    <property type="entry name" value="PROBABLE 2-DEHYDROPANTOATE 2-REDUCTASE"/>
    <property type="match status" value="1"/>
</dbReference>
<dbReference type="InterPro" id="IPR013328">
    <property type="entry name" value="6PGD_dom2"/>
</dbReference>
<dbReference type="GO" id="GO:0005737">
    <property type="term" value="C:cytoplasm"/>
    <property type="evidence" value="ECO:0007669"/>
    <property type="project" value="TreeGrafter"/>
</dbReference>
<evidence type="ECO:0000256" key="1">
    <source>
        <dbReference type="ARBA" id="ARBA00007870"/>
    </source>
</evidence>
<feature type="domain" description="Ketopantoate reductase C-terminal" evidence="6">
    <location>
        <begin position="249"/>
        <end position="330"/>
    </location>
</feature>
<evidence type="ECO:0000313" key="7">
    <source>
        <dbReference type="EMBL" id="PHZ16651.1"/>
    </source>
</evidence>
<dbReference type="InterPro" id="IPR036291">
    <property type="entry name" value="NAD(P)-bd_dom_sf"/>
</dbReference>
<dbReference type="EC" id="1.1.1.169" evidence="4"/>
<dbReference type="InterPro" id="IPR013332">
    <property type="entry name" value="KPR_N"/>
</dbReference>
<dbReference type="InterPro" id="IPR008927">
    <property type="entry name" value="6-PGluconate_DH-like_C_sf"/>
</dbReference>
<evidence type="ECO:0000256" key="4">
    <source>
        <dbReference type="RuleBase" id="RU362068"/>
    </source>
</evidence>
<dbReference type="PANTHER" id="PTHR21708:SF30">
    <property type="entry name" value="2-DEHYDROPANTOATE 2-REDUCTASE-RELATED"/>
    <property type="match status" value="1"/>
</dbReference>
<reference evidence="7 8" key="1">
    <citation type="journal article" date="2016" name="Proc. Natl. Acad. Sci. U.S.A.">
        <title>Lipid metabolic changes in an early divergent fungus govern the establishment of a mutualistic symbiosis with endobacteria.</title>
        <authorList>
            <person name="Lastovetsky O.A."/>
            <person name="Gaspar M.L."/>
            <person name="Mondo S.J."/>
            <person name="LaButti K.M."/>
            <person name="Sandor L."/>
            <person name="Grigoriev I.V."/>
            <person name="Henry S.A."/>
            <person name="Pawlowska T.E."/>
        </authorList>
    </citation>
    <scope>NUCLEOTIDE SEQUENCE [LARGE SCALE GENOMIC DNA]</scope>
    <source>
        <strain evidence="7 8">ATCC 52813</strain>
    </source>
</reference>
<evidence type="ECO:0000313" key="8">
    <source>
        <dbReference type="Proteomes" id="UP000242254"/>
    </source>
</evidence>